<accession>A0A238VSL9</accession>
<proteinExistence type="predicted"/>
<reference evidence="1 2" key="1">
    <citation type="submission" date="2017-06" db="EMBL/GenBank/DDBJ databases">
        <authorList>
            <person name="Kim H.J."/>
            <person name="Triplett B.A."/>
        </authorList>
    </citation>
    <scope>NUCLEOTIDE SEQUENCE [LARGE SCALE GENOMIC DNA]</scope>
    <source>
        <strain evidence="1 2">DSM 44272</strain>
    </source>
</reference>
<dbReference type="EMBL" id="FZNO01000004">
    <property type="protein sequence ID" value="SNR36509.1"/>
    <property type="molecule type" value="Genomic_DNA"/>
</dbReference>
<gene>
    <name evidence="1" type="ORF">SAMN06272737_104129</name>
</gene>
<protein>
    <submittedName>
        <fullName evidence="1">Uncharacterized protein</fullName>
    </submittedName>
</protein>
<dbReference type="RefSeq" id="WP_089335529.1">
    <property type="nucleotide sequence ID" value="NZ_FZNO01000004.1"/>
</dbReference>
<organism evidence="1 2">
    <name type="scientific">Blastococcus mobilis</name>
    <dbReference type="NCBI Taxonomy" id="1938746"/>
    <lineage>
        <taxon>Bacteria</taxon>
        <taxon>Bacillati</taxon>
        <taxon>Actinomycetota</taxon>
        <taxon>Actinomycetes</taxon>
        <taxon>Geodermatophilales</taxon>
        <taxon>Geodermatophilaceae</taxon>
        <taxon>Blastococcus</taxon>
    </lineage>
</organism>
<name>A0A238VSL9_9ACTN</name>
<evidence type="ECO:0000313" key="1">
    <source>
        <dbReference type="EMBL" id="SNR36509.1"/>
    </source>
</evidence>
<keyword evidence="2" id="KW-1185">Reference proteome</keyword>
<dbReference type="Proteomes" id="UP000198403">
    <property type="component" value="Unassembled WGS sequence"/>
</dbReference>
<evidence type="ECO:0000313" key="2">
    <source>
        <dbReference type="Proteomes" id="UP000198403"/>
    </source>
</evidence>
<sequence>MRATSGASGAAADRQISARSSAAWALVEALRVRQLPRNGLVVAAPLAVRRLPAFGPLPGWS</sequence>
<dbReference type="AlphaFoldDB" id="A0A238VSL9"/>